<keyword evidence="1" id="KW-0732">Signal</keyword>
<feature type="signal peptide" evidence="1">
    <location>
        <begin position="1"/>
        <end position="23"/>
    </location>
</feature>
<sequence>MYQANSVLLYYKLLLSMTTLTVATHPWEPGPTATSTSPDPALPAHCTTTSFDAASSTPVARTHECFTLTKSLQSANCSCVHDPELVCPMVISLTTVAIPCSTDCCPTTPTVTAYTCPTSCNRKRCTTQIGTSYVPEC</sequence>
<keyword evidence="3" id="KW-1185">Reference proteome</keyword>
<feature type="chain" id="PRO_5045949395" evidence="1">
    <location>
        <begin position="24"/>
        <end position="137"/>
    </location>
</feature>
<gene>
    <name evidence="2" type="ORF">VTK73DRAFT_3902</name>
</gene>
<comment type="caution">
    <text evidence="2">The sequence shown here is derived from an EMBL/GenBank/DDBJ whole genome shotgun (WGS) entry which is preliminary data.</text>
</comment>
<evidence type="ECO:0000313" key="2">
    <source>
        <dbReference type="EMBL" id="KAL1867937.1"/>
    </source>
</evidence>
<accession>A0ABR3WWV2</accession>
<proteinExistence type="predicted"/>
<evidence type="ECO:0000313" key="3">
    <source>
        <dbReference type="Proteomes" id="UP001586593"/>
    </source>
</evidence>
<dbReference type="EMBL" id="JAZHXJ010000228">
    <property type="protein sequence ID" value="KAL1867937.1"/>
    <property type="molecule type" value="Genomic_DNA"/>
</dbReference>
<reference evidence="2 3" key="1">
    <citation type="journal article" date="2024" name="Commun. Biol.">
        <title>Comparative genomic analysis of thermophilic fungi reveals convergent evolutionary adaptations and gene losses.</title>
        <authorList>
            <person name="Steindorff A.S."/>
            <person name="Aguilar-Pontes M.V."/>
            <person name="Robinson A.J."/>
            <person name="Andreopoulos B."/>
            <person name="LaButti K."/>
            <person name="Kuo A."/>
            <person name="Mondo S."/>
            <person name="Riley R."/>
            <person name="Otillar R."/>
            <person name="Haridas S."/>
            <person name="Lipzen A."/>
            <person name="Grimwood J."/>
            <person name="Schmutz J."/>
            <person name="Clum A."/>
            <person name="Reid I.D."/>
            <person name="Moisan M.C."/>
            <person name="Butler G."/>
            <person name="Nguyen T.T.M."/>
            <person name="Dewar K."/>
            <person name="Conant G."/>
            <person name="Drula E."/>
            <person name="Henrissat B."/>
            <person name="Hansel C."/>
            <person name="Singer S."/>
            <person name="Hutchinson M.I."/>
            <person name="de Vries R.P."/>
            <person name="Natvig D.O."/>
            <person name="Powell A.J."/>
            <person name="Tsang A."/>
            <person name="Grigoriev I.V."/>
        </authorList>
    </citation>
    <scope>NUCLEOTIDE SEQUENCE [LARGE SCALE GENOMIC DNA]</scope>
    <source>
        <strain evidence="2 3">ATCC 24622</strain>
    </source>
</reference>
<name>A0ABR3WWV2_9PEZI</name>
<protein>
    <submittedName>
        <fullName evidence="2">Uncharacterized protein</fullName>
    </submittedName>
</protein>
<organism evidence="2 3">
    <name type="scientific">Phialemonium thermophilum</name>
    <dbReference type="NCBI Taxonomy" id="223376"/>
    <lineage>
        <taxon>Eukaryota</taxon>
        <taxon>Fungi</taxon>
        <taxon>Dikarya</taxon>
        <taxon>Ascomycota</taxon>
        <taxon>Pezizomycotina</taxon>
        <taxon>Sordariomycetes</taxon>
        <taxon>Sordariomycetidae</taxon>
        <taxon>Cephalothecales</taxon>
        <taxon>Cephalothecaceae</taxon>
        <taxon>Phialemonium</taxon>
    </lineage>
</organism>
<evidence type="ECO:0000256" key="1">
    <source>
        <dbReference type="SAM" id="SignalP"/>
    </source>
</evidence>
<dbReference type="Proteomes" id="UP001586593">
    <property type="component" value="Unassembled WGS sequence"/>
</dbReference>